<dbReference type="Proteomes" id="UP001139516">
    <property type="component" value="Unassembled WGS sequence"/>
</dbReference>
<keyword evidence="1" id="KW-0802">TPR repeat</keyword>
<proteinExistence type="predicted"/>
<feature type="compositionally biased region" description="Low complexity" evidence="2">
    <location>
        <begin position="41"/>
        <end position="51"/>
    </location>
</feature>
<feature type="compositionally biased region" description="Low complexity" evidence="2">
    <location>
        <begin position="18"/>
        <end position="35"/>
    </location>
</feature>
<dbReference type="SMART" id="SM00028">
    <property type="entry name" value="TPR"/>
    <property type="match status" value="2"/>
</dbReference>
<sequence length="214" mass="22197">MRRLALLLLLPAAALAQPAGPARPDAAPPRGAAPGSPAPVSPGAAAAAPRGAEARRAELDRLFDALRTAPDEASAALVEMQIRAAWSRAASPAVLLLMSRGQRDLRANEADEALEGFGDALVLAPDYADGWVAHAQARAALGDVPGAARDLREALRLEPRHFGALLALASLQESTGDLTGALRSLEAALAISPKLPGGEARRRDLRRRALGDNT</sequence>
<name>A0A9X1Y884_9PROT</name>
<evidence type="ECO:0000256" key="1">
    <source>
        <dbReference type="PROSITE-ProRule" id="PRU00339"/>
    </source>
</evidence>
<accession>A0A9X1Y884</accession>
<comment type="caution">
    <text evidence="4">The sequence shown here is derived from an EMBL/GenBank/DDBJ whole genome shotgun (WGS) entry which is preliminary data.</text>
</comment>
<evidence type="ECO:0000313" key="4">
    <source>
        <dbReference type="EMBL" id="MCK8784040.1"/>
    </source>
</evidence>
<evidence type="ECO:0000313" key="5">
    <source>
        <dbReference type="Proteomes" id="UP001139516"/>
    </source>
</evidence>
<organism evidence="4 5">
    <name type="scientific">Roseomonas acroporae</name>
    <dbReference type="NCBI Taxonomy" id="2937791"/>
    <lineage>
        <taxon>Bacteria</taxon>
        <taxon>Pseudomonadati</taxon>
        <taxon>Pseudomonadota</taxon>
        <taxon>Alphaproteobacteria</taxon>
        <taxon>Acetobacterales</taxon>
        <taxon>Roseomonadaceae</taxon>
        <taxon>Roseomonas</taxon>
    </lineage>
</organism>
<keyword evidence="3" id="KW-0732">Signal</keyword>
<dbReference type="SUPFAM" id="SSF48452">
    <property type="entry name" value="TPR-like"/>
    <property type="match status" value="1"/>
</dbReference>
<gene>
    <name evidence="4" type="ORF">M0638_06555</name>
</gene>
<dbReference type="InterPro" id="IPR011990">
    <property type="entry name" value="TPR-like_helical_dom_sf"/>
</dbReference>
<dbReference type="Gene3D" id="1.25.40.10">
    <property type="entry name" value="Tetratricopeptide repeat domain"/>
    <property type="match status" value="1"/>
</dbReference>
<dbReference type="Pfam" id="PF13432">
    <property type="entry name" value="TPR_16"/>
    <property type="match status" value="1"/>
</dbReference>
<dbReference type="PROSITE" id="PS50005">
    <property type="entry name" value="TPR"/>
    <property type="match status" value="2"/>
</dbReference>
<feature type="chain" id="PRO_5040803542" description="Tetratricopeptide repeat protein" evidence="3">
    <location>
        <begin position="17"/>
        <end position="214"/>
    </location>
</feature>
<keyword evidence="5" id="KW-1185">Reference proteome</keyword>
<evidence type="ECO:0008006" key="6">
    <source>
        <dbReference type="Google" id="ProtNLM"/>
    </source>
</evidence>
<feature type="repeat" description="TPR" evidence="1">
    <location>
        <begin position="94"/>
        <end position="127"/>
    </location>
</feature>
<feature type="signal peptide" evidence="3">
    <location>
        <begin position="1"/>
        <end position="16"/>
    </location>
</feature>
<reference evidence="4" key="1">
    <citation type="submission" date="2022-04" db="EMBL/GenBank/DDBJ databases">
        <title>Roseomonas acroporae sp. nov., isolated from coral Acropora digitifera.</title>
        <authorList>
            <person name="Sun H."/>
        </authorList>
    </citation>
    <scope>NUCLEOTIDE SEQUENCE</scope>
    <source>
        <strain evidence="4">NAR14</strain>
    </source>
</reference>
<evidence type="ECO:0000256" key="2">
    <source>
        <dbReference type="SAM" id="MobiDB-lite"/>
    </source>
</evidence>
<feature type="region of interest" description="Disordered" evidence="2">
    <location>
        <begin position="18"/>
        <end position="51"/>
    </location>
</feature>
<dbReference type="AlphaFoldDB" id="A0A9X1Y884"/>
<evidence type="ECO:0000256" key="3">
    <source>
        <dbReference type="SAM" id="SignalP"/>
    </source>
</evidence>
<dbReference type="EMBL" id="JALPRX010000023">
    <property type="protein sequence ID" value="MCK8784040.1"/>
    <property type="molecule type" value="Genomic_DNA"/>
</dbReference>
<protein>
    <recommendedName>
        <fullName evidence="6">Tetratricopeptide repeat protein</fullName>
    </recommendedName>
</protein>
<dbReference type="RefSeq" id="WP_248666166.1">
    <property type="nucleotide sequence ID" value="NZ_JALPRX010000023.1"/>
</dbReference>
<feature type="repeat" description="TPR" evidence="1">
    <location>
        <begin position="128"/>
        <end position="161"/>
    </location>
</feature>
<dbReference type="InterPro" id="IPR019734">
    <property type="entry name" value="TPR_rpt"/>
</dbReference>